<dbReference type="EMBL" id="CP026309">
    <property type="protein sequence ID" value="AUV81225.1"/>
    <property type="molecule type" value="Genomic_DNA"/>
</dbReference>
<evidence type="ECO:0000313" key="2">
    <source>
        <dbReference type="EMBL" id="AUV81225.1"/>
    </source>
</evidence>
<evidence type="ECO:0000259" key="1">
    <source>
        <dbReference type="Pfam" id="PF01402"/>
    </source>
</evidence>
<dbReference type="GO" id="GO:0006355">
    <property type="term" value="P:regulation of DNA-templated transcription"/>
    <property type="evidence" value="ECO:0007669"/>
    <property type="project" value="InterPro"/>
</dbReference>
<dbReference type="KEGG" id="srub:C2R22_05765"/>
<sequence>MKYDDQITTRVDSDTTERVEKLANDCGVKKSALIRQLLQTGLEVAEKQGVSELAAIDSEPKQPAD</sequence>
<dbReference type="Pfam" id="PF01402">
    <property type="entry name" value="RHH_1"/>
    <property type="match status" value="1"/>
</dbReference>
<organism evidence="2 3">
    <name type="scientific">Salinigranum rubrum</name>
    <dbReference type="NCBI Taxonomy" id="755307"/>
    <lineage>
        <taxon>Archaea</taxon>
        <taxon>Methanobacteriati</taxon>
        <taxon>Methanobacteriota</taxon>
        <taxon>Stenosarchaea group</taxon>
        <taxon>Halobacteria</taxon>
        <taxon>Halobacteriales</taxon>
        <taxon>Haloferacaceae</taxon>
        <taxon>Salinigranum</taxon>
    </lineage>
</organism>
<name>A0A2I8VH21_9EURY</name>
<dbReference type="GeneID" id="35591577"/>
<accession>A0A2I8VH21</accession>
<feature type="domain" description="Ribbon-helix-helix protein CopG" evidence="1">
    <location>
        <begin position="7"/>
        <end position="43"/>
    </location>
</feature>
<keyword evidence="3" id="KW-1185">Reference proteome</keyword>
<evidence type="ECO:0000313" key="3">
    <source>
        <dbReference type="Proteomes" id="UP000236584"/>
    </source>
</evidence>
<protein>
    <recommendedName>
        <fullName evidence="1">Ribbon-helix-helix protein CopG domain-containing protein</fullName>
    </recommendedName>
</protein>
<dbReference type="AlphaFoldDB" id="A0A2I8VH21"/>
<reference evidence="2 3" key="1">
    <citation type="submission" date="2018-01" db="EMBL/GenBank/DDBJ databases">
        <title>Complete genome sequence of Salinigranum rubrum GX10T, an extremely halophilic archaeon isolated from a marine solar saltern.</title>
        <authorList>
            <person name="Han S."/>
        </authorList>
    </citation>
    <scope>NUCLEOTIDE SEQUENCE [LARGE SCALE GENOMIC DNA]</scope>
    <source>
        <strain evidence="2 3">GX10</strain>
    </source>
</reference>
<gene>
    <name evidence="2" type="ORF">C2R22_05765</name>
</gene>
<dbReference type="RefSeq" id="WP_103424913.1">
    <property type="nucleotide sequence ID" value="NZ_CP026309.1"/>
</dbReference>
<proteinExistence type="predicted"/>
<dbReference type="Proteomes" id="UP000236584">
    <property type="component" value="Chromosome"/>
</dbReference>
<dbReference type="InterPro" id="IPR002145">
    <property type="entry name" value="CopG"/>
</dbReference>